<evidence type="ECO:0000259" key="1">
    <source>
        <dbReference type="PROSITE" id="PS51725"/>
    </source>
</evidence>
<reference evidence="2 3" key="1">
    <citation type="journal article" date="2009" name="PLoS ONE">
        <title>The complete genome of Teredinibacter turnerae T7901: an intracellular endosymbiont of marine wood-boring bivalves (shipworms).</title>
        <authorList>
            <person name="Yang J.C."/>
            <person name="Madupu R."/>
            <person name="Durkin A.S."/>
            <person name="Ekborg N.A."/>
            <person name="Pedamallu C.S."/>
            <person name="Hostetler J.B."/>
            <person name="Radune D."/>
            <person name="Toms B.S."/>
            <person name="Henrissat B."/>
            <person name="Coutinho P.M."/>
            <person name="Schwarz S."/>
            <person name="Field L."/>
            <person name="Trindade-Silva A.E."/>
            <person name="Soares C.A.G."/>
            <person name="Elshahawi S."/>
            <person name="Hanora A."/>
            <person name="Schmidt E.W."/>
            <person name="Haygood M.G."/>
            <person name="Posfai J."/>
            <person name="Benner J."/>
            <person name="Madinger C."/>
            <person name="Nove J."/>
            <person name="Anton B."/>
            <person name="Chaudhary K."/>
            <person name="Foster J."/>
            <person name="Holman A."/>
            <person name="Kumar S."/>
            <person name="Lessard P.A."/>
            <person name="Luyten Y.A."/>
            <person name="Slatko B."/>
            <person name="Wood N."/>
            <person name="Wu B."/>
            <person name="Teplitski M."/>
            <person name="Mougous J.D."/>
            <person name="Ward N."/>
            <person name="Eisen J.A."/>
            <person name="Badger J.H."/>
            <person name="Distel D.L."/>
        </authorList>
    </citation>
    <scope>NUCLEOTIDE SEQUENCE [LARGE SCALE GENOMIC DNA]</scope>
    <source>
        <strain evidence="3">ATCC 39867 / T7901</strain>
    </source>
</reference>
<dbReference type="OrthoDB" id="4463721at2"/>
<dbReference type="InterPro" id="IPR007138">
    <property type="entry name" value="ABM_dom"/>
</dbReference>
<name>C5BR44_TERTT</name>
<keyword evidence="2" id="KW-0503">Monooxygenase</keyword>
<organism evidence="2 3">
    <name type="scientific">Teredinibacter turnerae (strain ATCC 39867 / T7901)</name>
    <dbReference type="NCBI Taxonomy" id="377629"/>
    <lineage>
        <taxon>Bacteria</taxon>
        <taxon>Pseudomonadati</taxon>
        <taxon>Pseudomonadota</taxon>
        <taxon>Gammaproteobacteria</taxon>
        <taxon>Cellvibrionales</taxon>
        <taxon>Cellvibrionaceae</taxon>
        <taxon>Teredinibacter</taxon>
    </lineage>
</organism>
<feature type="domain" description="ABM" evidence="1">
    <location>
        <begin position="2"/>
        <end position="90"/>
    </location>
</feature>
<sequence>MIHVLIERHLHEGQLATYLDQAKRALQHTYAVPGFISGEAFYDLNDENHRLLLCKWKSLESWQRWLQSSERLEILSPVHAILTQPEKITLLDN</sequence>
<keyword evidence="2" id="KW-0560">Oxidoreductase</keyword>
<dbReference type="SUPFAM" id="SSF54909">
    <property type="entry name" value="Dimeric alpha+beta barrel"/>
    <property type="match status" value="1"/>
</dbReference>
<dbReference type="KEGG" id="ttu:TERTU_1122"/>
<dbReference type="PROSITE" id="PS51725">
    <property type="entry name" value="ABM"/>
    <property type="match status" value="1"/>
</dbReference>
<proteinExistence type="predicted"/>
<dbReference type="GO" id="GO:0004497">
    <property type="term" value="F:monooxygenase activity"/>
    <property type="evidence" value="ECO:0007669"/>
    <property type="project" value="UniProtKB-KW"/>
</dbReference>
<dbReference type="Proteomes" id="UP000009080">
    <property type="component" value="Chromosome"/>
</dbReference>
<dbReference type="AlphaFoldDB" id="C5BR44"/>
<dbReference type="InterPro" id="IPR011008">
    <property type="entry name" value="Dimeric_a/b-barrel"/>
</dbReference>
<protein>
    <submittedName>
        <fullName evidence="2">Antibiotic biosynthesis monooxygenase, hypothetical</fullName>
    </submittedName>
</protein>
<dbReference type="RefSeq" id="WP_015819705.1">
    <property type="nucleotide sequence ID" value="NC_012997.1"/>
</dbReference>
<evidence type="ECO:0000313" key="2">
    <source>
        <dbReference type="EMBL" id="ACR13591.1"/>
    </source>
</evidence>
<accession>C5BR44</accession>
<gene>
    <name evidence="2" type="ordered locus">TERTU_1122</name>
</gene>
<dbReference type="HOGENOM" id="CLU_154916_2_0_6"/>
<evidence type="ECO:0000313" key="3">
    <source>
        <dbReference type="Proteomes" id="UP000009080"/>
    </source>
</evidence>
<keyword evidence="3" id="KW-1185">Reference proteome</keyword>
<dbReference type="STRING" id="377629.TERTU_1122"/>
<dbReference type="eggNOG" id="COG2329">
    <property type="taxonomic scope" value="Bacteria"/>
</dbReference>
<dbReference type="EMBL" id="CP001614">
    <property type="protein sequence ID" value="ACR13591.1"/>
    <property type="molecule type" value="Genomic_DNA"/>
</dbReference>
<dbReference type="Gene3D" id="3.30.70.100">
    <property type="match status" value="1"/>
</dbReference>
<dbReference type="Pfam" id="PF03992">
    <property type="entry name" value="ABM"/>
    <property type="match status" value="1"/>
</dbReference>